<dbReference type="Proteomes" id="UP001199919">
    <property type="component" value="Unassembled WGS sequence"/>
</dbReference>
<dbReference type="EMBL" id="JAJPWV010000001">
    <property type="protein sequence ID" value="MCD8739092.1"/>
    <property type="molecule type" value="Genomic_DNA"/>
</dbReference>
<dbReference type="InterPro" id="IPR036286">
    <property type="entry name" value="LexA/Signal_pep-like_sf"/>
</dbReference>
<organism evidence="2 3">
    <name type="scientific">Mucilaginibacter roseus</name>
    <dbReference type="NCBI Taxonomy" id="1528868"/>
    <lineage>
        <taxon>Bacteria</taxon>
        <taxon>Pseudomonadati</taxon>
        <taxon>Bacteroidota</taxon>
        <taxon>Sphingobacteriia</taxon>
        <taxon>Sphingobacteriales</taxon>
        <taxon>Sphingobacteriaceae</taxon>
        <taxon>Mucilaginibacter</taxon>
    </lineage>
</organism>
<dbReference type="InterPro" id="IPR015927">
    <property type="entry name" value="Peptidase_S24_S26A/B/C"/>
</dbReference>
<comment type="caution">
    <text evidence="2">The sequence shown here is derived from an EMBL/GenBank/DDBJ whole genome shotgun (WGS) entry which is preliminary data.</text>
</comment>
<gene>
    <name evidence="2" type="ORF">LT679_00640</name>
</gene>
<evidence type="ECO:0000313" key="2">
    <source>
        <dbReference type="EMBL" id="MCD8739092.1"/>
    </source>
</evidence>
<protein>
    <submittedName>
        <fullName evidence="2">S24 family peptidase</fullName>
    </submittedName>
</protein>
<dbReference type="Pfam" id="PF00717">
    <property type="entry name" value="Peptidase_S24"/>
    <property type="match status" value="1"/>
</dbReference>
<reference evidence="2 3" key="1">
    <citation type="submission" date="2021-12" db="EMBL/GenBank/DDBJ databases">
        <title>Mucilaginibacter roseus genome.</title>
        <authorList>
            <person name="Ferreira J.R."/>
            <person name="Newman J.D."/>
        </authorList>
    </citation>
    <scope>NUCLEOTIDE SEQUENCE [LARGE SCALE GENOMIC DNA]</scope>
    <source>
        <strain evidence="2 3">LMG 28454</strain>
    </source>
</reference>
<evidence type="ECO:0000259" key="1">
    <source>
        <dbReference type="Pfam" id="PF00717"/>
    </source>
</evidence>
<accession>A0ABS8TYP4</accession>
<proteinExistence type="predicted"/>
<feature type="domain" description="Peptidase S24/S26A/S26B/S26C" evidence="1">
    <location>
        <begin position="83"/>
        <end position="181"/>
    </location>
</feature>
<name>A0ABS8TYP4_9SPHI</name>
<dbReference type="SUPFAM" id="SSF51306">
    <property type="entry name" value="LexA/Signal peptidase"/>
    <property type="match status" value="1"/>
</dbReference>
<evidence type="ECO:0000313" key="3">
    <source>
        <dbReference type="Proteomes" id="UP001199919"/>
    </source>
</evidence>
<dbReference type="RefSeq" id="WP_232174967.1">
    <property type="nucleotide sequence ID" value="NZ_JAJPWV010000001.1"/>
</dbReference>
<dbReference type="Gene3D" id="2.10.109.10">
    <property type="entry name" value="Umud Fragment, subunit A"/>
    <property type="match status" value="1"/>
</dbReference>
<sequence length="204" mass="23143">MTGKIPRGAINFWSYAHQDERAPAAVLVGVKRKFEQDGCINKGPGLNLNKIETEQEKITTMLRIKRQATKRDVLGFRLPMLTHEEPTLDVTDIIVIDPDNTYYMRMGSEAMTAYHILEDHILIIDRSLAPVAGCIVVFFHEGDFYVREYCPEKNMLVLKANTKAESIVIEDGIKWECWGVVMLTLNPLLQPAQKTGRYGRVCAC</sequence>
<keyword evidence="3" id="KW-1185">Reference proteome</keyword>